<name>A0A2K2U2E7_9ACTN</name>
<protein>
    <submittedName>
        <fullName evidence="2">Molecular chaperone TorD</fullName>
    </submittedName>
</protein>
<dbReference type="PANTHER" id="PTHR34227">
    <property type="entry name" value="CHAPERONE PROTEIN YCDY"/>
    <property type="match status" value="1"/>
</dbReference>
<dbReference type="InterPro" id="IPR050289">
    <property type="entry name" value="TorD/DmsD_chaperones"/>
</dbReference>
<sequence>MSNTMSDELVSNLVDFCENRLRVYAMLSRCFEKELDAAFAEELATKVAFASDDAALAEGFSLLQSDLAKRDEPALEQLAVAFNRVFFGMGPRAAQKAFPYESVYTSERGLMMQEAYNQVLRIYRASGFAKDPKFIEPEDHLAVEFVFMAKLCEQTVRTLRAGDEETSESSLREQLAFAREHLLNWLPRFVRDMEAAAEEGFYRHLALFVGAFVRADVRALEEVVE</sequence>
<dbReference type="RefSeq" id="WP_103263306.1">
    <property type="nucleotide sequence ID" value="NZ_PPEL01000109.1"/>
</dbReference>
<proteinExistence type="predicted"/>
<dbReference type="Proteomes" id="UP000236488">
    <property type="component" value="Unassembled WGS sequence"/>
</dbReference>
<dbReference type="EMBL" id="PPEL01000109">
    <property type="protein sequence ID" value="PNV64360.1"/>
    <property type="molecule type" value="Genomic_DNA"/>
</dbReference>
<reference evidence="2 3" key="1">
    <citation type="journal article" date="2018" name="Int. J. Syst. Evol. Microbiol.">
        <title>Rubneribacter badeniensis gen. nov., sp. nov. and Enteroscipio rubneri gen. nov., sp. nov., new members of the Eggerthellaceae isolated from human faeces.</title>
        <authorList>
            <person name="Danylec N."/>
            <person name="Gobl A."/>
            <person name="Stoll D.A."/>
            <person name="Hetzer B."/>
            <person name="Kulling S.E."/>
            <person name="Huch M."/>
        </authorList>
    </citation>
    <scope>NUCLEOTIDE SEQUENCE [LARGE SCALE GENOMIC DNA]</scope>
    <source>
        <strain evidence="2 3">ResAG-85</strain>
    </source>
</reference>
<accession>A0A2K2U2E7</accession>
<dbReference type="PANTHER" id="PTHR34227:SF1">
    <property type="entry name" value="DIMETHYL SULFOXIDE REDUCTASE CHAPERONE-RELATED"/>
    <property type="match status" value="1"/>
</dbReference>
<dbReference type="SUPFAM" id="SSF89155">
    <property type="entry name" value="TorD-like"/>
    <property type="match status" value="1"/>
</dbReference>
<keyword evidence="1" id="KW-0143">Chaperone</keyword>
<evidence type="ECO:0000256" key="1">
    <source>
        <dbReference type="ARBA" id="ARBA00023186"/>
    </source>
</evidence>
<dbReference type="Gene3D" id="1.10.3480.10">
    <property type="entry name" value="TorD-like"/>
    <property type="match status" value="1"/>
</dbReference>
<dbReference type="Pfam" id="PF02613">
    <property type="entry name" value="Nitrate_red_del"/>
    <property type="match status" value="1"/>
</dbReference>
<evidence type="ECO:0000313" key="2">
    <source>
        <dbReference type="EMBL" id="PNV64360.1"/>
    </source>
</evidence>
<gene>
    <name evidence="2" type="ORF">C2L80_12380</name>
</gene>
<dbReference type="InterPro" id="IPR020945">
    <property type="entry name" value="DMSO/NO3_reduct_chaperone"/>
</dbReference>
<evidence type="ECO:0000313" key="3">
    <source>
        <dbReference type="Proteomes" id="UP000236488"/>
    </source>
</evidence>
<dbReference type="AlphaFoldDB" id="A0A2K2U2E7"/>
<dbReference type="InterPro" id="IPR036411">
    <property type="entry name" value="TorD-like_sf"/>
</dbReference>
<keyword evidence="3" id="KW-1185">Reference proteome</keyword>
<organism evidence="2 3">
    <name type="scientific">Rubneribacter badeniensis</name>
    <dbReference type="NCBI Taxonomy" id="2070688"/>
    <lineage>
        <taxon>Bacteria</taxon>
        <taxon>Bacillati</taxon>
        <taxon>Actinomycetota</taxon>
        <taxon>Coriobacteriia</taxon>
        <taxon>Eggerthellales</taxon>
        <taxon>Eggerthellaceae</taxon>
        <taxon>Rubneribacter</taxon>
    </lineage>
</organism>
<comment type="caution">
    <text evidence="2">The sequence shown here is derived from an EMBL/GenBank/DDBJ whole genome shotgun (WGS) entry which is preliminary data.</text>
</comment>